<sequence length="128" mass="13230">MVRRMRARLQKYLPLVLLALVMQVLAPIAACLATGRAAADPLSAGVICHSASEQGGLNDQTGGPTAHAGTCALCCLAQANASLDSPPHAALSIPLRHAERVVWRPAHASAIATYKGSSAQARAPPQFS</sequence>
<accession>A0A2M8R9Q5</accession>
<dbReference type="Pfam" id="PF11162">
    <property type="entry name" value="DUF2946"/>
    <property type="match status" value="1"/>
</dbReference>
<dbReference type="AlphaFoldDB" id="A0A2M8R9Q5"/>
<evidence type="ECO:0000313" key="2">
    <source>
        <dbReference type="EMBL" id="PJG54554.1"/>
    </source>
</evidence>
<dbReference type="EMBL" id="PGVG01000010">
    <property type="protein sequence ID" value="PJG54554.1"/>
    <property type="molecule type" value="Genomic_DNA"/>
</dbReference>
<evidence type="ECO:0000256" key="1">
    <source>
        <dbReference type="SAM" id="SignalP"/>
    </source>
</evidence>
<keyword evidence="1" id="KW-0732">Signal</keyword>
<protein>
    <submittedName>
        <fullName evidence="2">DUF2946 domain-containing protein</fullName>
    </submittedName>
</protein>
<reference evidence="2 3" key="1">
    <citation type="submission" date="2017-11" db="EMBL/GenBank/DDBJ databases">
        <title>Bradyrhizobium forestalis sp. nov., an efficient nitrogen-fixing bacterium isolated from nodules of forest legume species in the Amazon.</title>
        <authorList>
            <person name="Costa E.M."/>
            <person name="Guimaraes A."/>
            <person name="Carvalho T.S."/>
            <person name="Rodrigues T.L."/>
            <person name="Ribeiro P.R.A."/>
            <person name="Lebbe L."/>
            <person name="Willems A."/>
            <person name="Moreira F.M.S."/>
        </authorList>
    </citation>
    <scope>NUCLEOTIDE SEQUENCE [LARGE SCALE GENOMIC DNA]</scope>
    <source>
        <strain evidence="2 3">INPA54B</strain>
    </source>
</reference>
<dbReference type="OrthoDB" id="8246296at2"/>
<dbReference type="Proteomes" id="UP000231194">
    <property type="component" value="Unassembled WGS sequence"/>
</dbReference>
<name>A0A2M8R9Q5_9BRAD</name>
<evidence type="ECO:0000313" key="3">
    <source>
        <dbReference type="Proteomes" id="UP000231194"/>
    </source>
</evidence>
<feature type="signal peptide" evidence="1">
    <location>
        <begin position="1"/>
        <end position="26"/>
    </location>
</feature>
<organism evidence="2 3">
    <name type="scientific">Bradyrhizobium forestalis</name>
    <dbReference type="NCBI Taxonomy" id="1419263"/>
    <lineage>
        <taxon>Bacteria</taxon>
        <taxon>Pseudomonadati</taxon>
        <taxon>Pseudomonadota</taxon>
        <taxon>Alphaproteobacteria</taxon>
        <taxon>Hyphomicrobiales</taxon>
        <taxon>Nitrobacteraceae</taxon>
        <taxon>Bradyrhizobium</taxon>
    </lineage>
</organism>
<gene>
    <name evidence="2" type="ORF">CVM73_15140</name>
</gene>
<comment type="caution">
    <text evidence="2">The sequence shown here is derived from an EMBL/GenBank/DDBJ whole genome shotgun (WGS) entry which is preliminary data.</text>
</comment>
<feature type="chain" id="PRO_5014909095" evidence="1">
    <location>
        <begin position="27"/>
        <end position="128"/>
    </location>
</feature>
<dbReference type="InterPro" id="IPR021333">
    <property type="entry name" value="DUF2946"/>
</dbReference>
<proteinExistence type="predicted"/>
<keyword evidence="3" id="KW-1185">Reference proteome</keyword>